<dbReference type="Proteomes" id="UP000887116">
    <property type="component" value="Unassembled WGS sequence"/>
</dbReference>
<name>A0A8X6LXU3_TRICU</name>
<reference evidence="2" key="1">
    <citation type="submission" date="2020-07" db="EMBL/GenBank/DDBJ databases">
        <title>Multicomponent nature underlies the extraordinary mechanical properties of spider dragline silk.</title>
        <authorList>
            <person name="Kono N."/>
            <person name="Nakamura H."/>
            <person name="Mori M."/>
            <person name="Yoshida Y."/>
            <person name="Ohtoshi R."/>
            <person name="Malay A.D."/>
            <person name="Moran D.A.P."/>
            <person name="Tomita M."/>
            <person name="Numata K."/>
            <person name="Arakawa K."/>
        </authorList>
    </citation>
    <scope>NUCLEOTIDE SEQUENCE</scope>
</reference>
<dbReference type="AlphaFoldDB" id="A0A8X6LXU3"/>
<organism evidence="2 3">
    <name type="scientific">Trichonephila clavata</name>
    <name type="common">Joro spider</name>
    <name type="synonym">Nephila clavata</name>
    <dbReference type="NCBI Taxonomy" id="2740835"/>
    <lineage>
        <taxon>Eukaryota</taxon>
        <taxon>Metazoa</taxon>
        <taxon>Ecdysozoa</taxon>
        <taxon>Arthropoda</taxon>
        <taxon>Chelicerata</taxon>
        <taxon>Arachnida</taxon>
        <taxon>Araneae</taxon>
        <taxon>Araneomorphae</taxon>
        <taxon>Entelegynae</taxon>
        <taxon>Araneoidea</taxon>
        <taxon>Nephilidae</taxon>
        <taxon>Trichonephila</taxon>
    </lineage>
</organism>
<dbReference type="EMBL" id="BMAO01028436">
    <property type="protein sequence ID" value="GFR24637.1"/>
    <property type="molecule type" value="Genomic_DNA"/>
</dbReference>
<proteinExistence type="predicted"/>
<feature type="compositionally biased region" description="Pro residues" evidence="1">
    <location>
        <begin position="1"/>
        <end position="11"/>
    </location>
</feature>
<evidence type="ECO:0000313" key="2">
    <source>
        <dbReference type="EMBL" id="GFR24637.1"/>
    </source>
</evidence>
<protein>
    <submittedName>
        <fullName evidence="2">Uncharacterized protein</fullName>
    </submittedName>
</protein>
<evidence type="ECO:0000313" key="3">
    <source>
        <dbReference type="Proteomes" id="UP000887116"/>
    </source>
</evidence>
<gene>
    <name evidence="2" type="ORF">TNCT_534101</name>
</gene>
<accession>A0A8X6LXU3</accession>
<comment type="caution">
    <text evidence="2">The sequence shown here is derived from an EMBL/GenBank/DDBJ whole genome shotgun (WGS) entry which is preliminary data.</text>
</comment>
<evidence type="ECO:0000256" key="1">
    <source>
        <dbReference type="SAM" id="MobiDB-lite"/>
    </source>
</evidence>
<feature type="compositionally biased region" description="Basic and acidic residues" evidence="1">
    <location>
        <begin position="34"/>
        <end position="45"/>
    </location>
</feature>
<sequence length="92" mass="10467">MSTKSSPPPPKTTTEGSEKPLDLSNTSKVNGFGKNEKDGDSTHTGFKETTRWCVSCVRTKEPKRNIRRRRQIILLALQIILPRLRRCPTFQV</sequence>
<keyword evidence="3" id="KW-1185">Reference proteome</keyword>
<feature type="region of interest" description="Disordered" evidence="1">
    <location>
        <begin position="1"/>
        <end position="45"/>
    </location>
</feature>